<dbReference type="EC" id="2.7.7.-" evidence="13"/>
<dbReference type="Gene3D" id="3.30.70.270">
    <property type="match status" value="2"/>
</dbReference>
<dbReference type="Gene3D" id="3.40.1170.60">
    <property type="match status" value="1"/>
</dbReference>
<evidence type="ECO:0000259" key="16">
    <source>
        <dbReference type="PROSITE" id="PS50172"/>
    </source>
</evidence>
<keyword evidence="9 14" id="KW-0460">Magnesium</keyword>
<keyword evidence="6 13" id="KW-0548">Nucleotidyltransferase</keyword>
<name>A0A482XEL4_LAOST</name>
<keyword evidence="19" id="KW-1185">Reference proteome</keyword>
<dbReference type="InterPro" id="IPR043128">
    <property type="entry name" value="Rev_trsase/Diguanyl_cyclase"/>
</dbReference>
<reference evidence="18 19" key="1">
    <citation type="journal article" date="2017" name="Gigascience">
        <title>Genome sequence of the small brown planthopper, Laodelphax striatellus.</title>
        <authorList>
            <person name="Zhu J."/>
            <person name="Jiang F."/>
            <person name="Wang X."/>
            <person name="Yang P."/>
            <person name="Bao Y."/>
            <person name="Zhao W."/>
            <person name="Wang W."/>
            <person name="Lu H."/>
            <person name="Wang Q."/>
            <person name="Cui N."/>
            <person name="Li J."/>
            <person name="Chen X."/>
            <person name="Luo L."/>
            <person name="Yu J."/>
            <person name="Kang L."/>
            <person name="Cui F."/>
        </authorList>
    </citation>
    <scope>NUCLEOTIDE SEQUENCE [LARGE SCALE GENOMIC DNA]</scope>
    <source>
        <strain evidence="18">Lst14</strain>
    </source>
</reference>
<dbReference type="FunFam" id="3.40.50.10190:FF:000011">
    <property type="entry name" value="DNA repair protein REV1"/>
    <property type="match status" value="1"/>
</dbReference>
<dbReference type="InterPro" id="IPR017961">
    <property type="entry name" value="DNA_pol_Y-fam_little_finger"/>
</dbReference>
<dbReference type="InParanoid" id="A0A482XEL4"/>
<proteinExistence type="inferred from homology"/>
<dbReference type="Pfam" id="PF00817">
    <property type="entry name" value="IMS"/>
    <property type="match status" value="2"/>
</dbReference>
<dbReference type="AlphaFoldDB" id="A0A482XEL4"/>
<evidence type="ECO:0000256" key="3">
    <source>
        <dbReference type="ARBA" id="ARBA00020399"/>
    </source>
</evidence>
<dbReference type="Gene3D" id="1.10.150.20">
    <property type="entry name" value="5' to 3' exonuclease, C-terminal subdomain"/>
    <property type="match status" value="1"/>
</dbReference>
<dbReference type="GO" id="GO:0005634">
    <property type="term" value="C:nucleus"/>
    <property type="evidence" value="ECO:0007669"/>
    <property type="project" value="UniProtKB-SubCell"/>
</dbReference>
<feature type="binding site" evidence="14">
    <location>
        <position position="510"/>
    </location>
    <ligand>
        <name>Mg(2+)</name>
        <dbReference type="ChEBI" id="CHEBI:18420"/>
        <label>1</label>
    </ligand>
</feature>
<comment type="function">
    <text evidence="13">Deoxycytidyl transferase involved in DNA repair. Transfers a dCMP residue from dCTP to the 3'-end of a DNA primer in a template-dependent reaction. May assist in the first step in the bypass of abasic lesions by the insertion of a nucleotide opposite the lesion. Required for normal induction of mutations by physical and chemical agents.</text>
</comment>
<dbReference type="GO" id="GO:0070987">
    <property type="term" value="P:error-free translesion synthesis"/>
    <property type="evidence" value="ECO:0007669"/>
    <property type="project" value="TreeGrafter"/>
</dbReference>
<organism evidence="18 19">
    <name type="scientific">Laodelphax striatellus</name>
    <name type="common">Small brown planthopper</name>
    <name type="synonym">Delphax striatella</name>
    <dbReference type="NCBI Taxonomy" id="195883"/>
    <lineage>
        <taxon>Eukaryota</taxon>
        <taxon>Metazoa</taxon>
        <taxon>Ecdysozoa</taxon>
        <taxon>Arthropoda</taxon>
        <taxon>Hexapoda</taxon>
        <taxon>Insecta</taxon>
        <taxon>Pterygota</taxon>
        <taxon>Neoptera</taxon>
        <taxon>Paraneoptera</taxon>
        <taxon>Hemiptera</taxon>
        <taxon>Auchenorrhyncha</taxon>
        <taxon>Fulgoroidea</taxon>
        <taxon>Delphacidae</taxon>
        <taxon>Criomorphinae</taxon>
        <taxon>Laodelphax</taxon>
    </lineage>
</organism>
<dbReference type="SMR" id="A0A482XEL4"/>
<keyword evidence="12 13" id="KW-0539">Nucleus</keyword>
<dbReference type="InterPro" id="IPR031991">
    <property type="entry name" value="Rev1_C"/>
</dbReference>
<keyword evidence="11 13" id="KW-0234">DNA repair</keyword>
<dbReference type="FunFam" id="3.30.1490.100:FF:000001">
    <property type="entry name" value="DNA repair protein REV1"/>
    <property type="match status" value="1"/>
</dbReference>
<dbReference type="GO" id="GO:0003887">
    <property type="term" value="F:DNA-directed DNA polymerase activity"/>
    <property type="evidence" value="ECO:0007669"/>
    <property type="project" value="InterPro"/>
</dbReference>
<dbReference type="InterPro" id="IPR025527">
    <property type="entry name" value="HUWE1/Rev1_UBM"/>
</dbReference>
<dbReference type="Pfam" id="PF00533">
    <property type="entry name" value="BRCT"/>
    <property type="match status" value="1"/>
</dbReference>
<dbReference type="InterPro" id="IPR012112">
    <property type="entry name" value="REV1"/>
</dbReference>
<feature type="region of interest" description="Disordered" evidence="15">
    <location>
        <begin position="781"/>
        <end position="807"/>
    </location>
</feature>
<accession>A0A482XEL4</accession>
<feature type="region of interest" description="Disordered" evidence="15">
    <location>
        <begin position="179"/>
        <end position="201"/>
    </location>
</feature>
<dbReference type="InterPro" id="IPR001357">
    <property type="entry name" value="BRCT_dom"/>
</dbReference>
<comment type="caution">
    <text evidence="18">The sequence shown here is derived from an EMBL/GenBank/DDBJ whole genome shotgun (WGS) entry which is preliminary data.</text>
</comment>
<dbReference type="STRING" id="195883.A0A482XEL4"/>
<dbReference type="Gene3D" id="3.40.50.10190">
    <property type="entry name" value="BRCT domain"/>
    <property type="match status" value="1"/>
</dbReference>
<comment type="cofactor">
    <cofactor evidence="14">
        <name>Mg(2+)</name>
        <dbReference type="ChEBI" id="CHEBI:18420"/>
    </cofactor>
    <text evidence="14">Binds 2 magnesium ions.</text>
</comment>
<dbReference type="GO" id="GO:0046872">
    <property type="term" value="F:metal ion binding"/>
    <property type="evidence" value="ECO:0007669"/>
    <property type="project" value="UniProtKB-KW"/>
</dbReference>
<dbReference type="PANTHER" id="PTHR45990">
    <property type="entry name" value="DNA REPAIR PROTEIN REV1"/>
    <property type="match status" value="1"/>
</dbReference>
<evidence type="ECO:0000256" key="5">
    <source>
        <dbReference type="ARBA" id="ARBA00022679"/>
    </source>
</evidence>
<feature type="binding site" evidence="14">
    <location>
        <position position="357"/>
    </location>
    <ligand>
        <name>Mg(2+)</name>
        <dbReference type="ChEBI" id="CHEBI:18420"/>
        <label>1</label>
    </ligand>
</feature>
<dbReference type="Pfam" id="PF16727">
    <property type="entry name" value="REV1_C"/>
    <property type="match status" value="1"/>
</dbReference>
<evidence type="ECO:0000256" key="12">
    <source>
        <dbReference type="ARBA" id="ARBA00023242"/>
    </source>
</evidence>
<dbReference type="Gene3D" id="6.10.250.1490">
    <property type="match status" value="1"/>
</dbReference>
<dbReference type="Gene3D" id="3.30.1490.100">
    <property type="entry name" value="DNA polymerase, Y-family, little finger domain"/>
    <property type="match status" value="1"/>
</dbReference>
<evidence type="ECO:0000256" key="1">
    <source>
        <dbReference type="ARBA" id="ARBA00004123"/>
    </source>
</evidence>
<dbReference type="CDD" id="cd17719">
    <property type="entry name" value="BRCT_Rev1"/>
    <property type="match status" value="1"/>
</dbReference>
<evidence type="ECO:0000256" key="2">
    <source>
        <dbReference type="ARBA" id="ARBA00010945"/>
    </source>
</evidence>
<dbReference type="PROSITE" id="PS50172">
    <property type="entry name" value="BRCT"/>
    <property type="match status" value="1"/>
</dbReference>
<keyword evidence="4 13" id="KW-0237">DNA synthesis</keyword>
<evidence type="ECO:0000256" key="8">
    <source>
        <dbReference type="ARBA" id="ARBA00022763"/>
    </source>
</evidence>
<gene>
    <name evidence="18" type="ORF">LSTR_LSTR014193</name>
</gene>
<comment type="subcellular location">
    <subcellularLocation>
        <location evidence="1 13">Nucleus</location>
    </subcellularLocation>
</comment>
<evidence type="ECO:0000256" key="9">
    <source>
        <dbReference type="ARBA" id="ARBA00022842"/>
    </source>
</evidence>
<dbReference type="InterPro" id="IPR036420">
    <property type="entry name" value="BRCT_dom_sf"/>
</dbReference>
<dbReference type="Pfam" id="PF14377">
    <property type="entry name" value="UBM"/>
    <property type="match status" value="2"/>
</dbReference>
<evidence type="ECO:0000256" key="10">
    <source>
        <dbReference type="ARBA" id="ARBA00023125"/>
    </source>
</evidence>
<dbReference type="Pfam" id="PF21999">
    <property type="entry name" value="IMS_HHH_1"/>
    <property type="match status" value="1"/>
</dbReference>
<dbReference type="OrthoDB" id="427711at2759"/>
<evidence type="ECO:0000256" key="15">
    <source>
        <dbReference type="SAM" id="MobiDB-lite"/>
    </source>
</evidence>
<dbReference type="InterPro" id="IPR001126">
    <property type="entry name" value="UmuC"/>
</dbReference>
<protein>
    <recommendedName>
        <fullName evidence="3 13">DNA repair protein REV1</fullName>
        <ecNumber evidence="13">2.7.7.-</ecNumber>
    </recommendedName>
</protein>
<dbReference type="EMBL" id="QKKF02011346">
    <property type="protein sequence ID" value="RZF44122.1"/>
    <property type="molecule type" value="Genomic_DNA"/>
</dbReference>
<dbReference type="GO" id="GO:0003684">
    <property type="term" value="F:damaged DNA binding"/>
    <property type="evidence" value="ECO:0007669"/>
    <property type="project" value="UniProtKB-UniRule"/>
</dbReference>
<dbReference type="SMART" id="SM00292">
    <property type="entry name" value="BRCT"/>
    <property type="match status" value="1"/>
</dbReference>
<keyword evidence="10 13" id="KW-0238">DNA-binding</keyword>
<sequence>MRKSKRLKRQDPDETEDWGKYMELKKRKLQEQFTSESENVKKSVVGSKLFEGVSIFVNGFTVPSADELRLLMMKYGGVYHHYHRPRITTHIIASNLPDVKIKQFNFDKIKLVKPEWITDSIRENRILDYKMYVLYSNQSKTQPKLKFGSVKNSSCETTTGVNDEIEQKSECAVLVSPSVETADDGSHASSNLGGDGRPNSVQSDCIHEELVAAGETLKSSPEKAPSEMNSDENHTVHLLHENIPVREYNKHQSKAVEKIAINKGSSYTKTASEESFLSEFYSNSRLHHISTMGATFKQYVNDMREKSDNVFSGVEELKQWSSQQKSVVLNEVADEDRDFDCLPSESKTDENVIMHIDMDCFFVSVGIRNRPELRGHPVAVTHAKANAQVQPRKGVDRKTEIDIYKTRNYEKYKSKSTENKGGDISKLVDEARHGWVDMIGEFDSMSEIASCSYEARSAGVKNGMFLGQAIKLCPNLKTIPYDFEDYKEVSYTLYNTVAEFTLNIEAVSCDEMFVDCSELLKKSSTTPLDFATFLRQRIKDRTGCPCSTGFGVNRLQARLATKKAKPNGQYRIQSRDALTFMRDIRVADLPGVGRSLAYRLSGIGIHSCEELQNESLVKLQKSFGMKTGETLYKHCRGIDDRSLTFGHVRKSVSAEVNYGIRFKEEKEAEDFLQRLSCEVEKRLQEVQMKAKCITLKLMVKAKGAPEETAKFLGHGVCDNVAKSSTLNVPVSDANSILREVMLIYKRLKLKPQGVRGVGIQLSRLESEKSSKMNTALDKFLQRADNLKPGSSSSKPSTSSFKEQVPDDNREHVFAVKTSVIRSENATGSSNYECPSSLDEDFLAALPEDIKLELLRDRNLLNEQMKLVNENQQRKNTEQNSSNTGILEKESLNLTISQIDESFLSALPSCLKEEIEERALQNRQNKMEVRKVEKELQEDSCQENERSILTETFSLDEVRNMAREWVSVESEPQEKDIQIFASFLKKFVFGHQLENLNIAINTLCRSILAKDHNVMWKKGYHSVIKYVQQAMRVEYGANLYLDNELHRVDR</sequence>
<dbReference type="InterPro" id="IPR043502">
    <property type="entry name" value="DNA/RNA_pol_sf"/>
</dbReference>
<evidence type="ECO:0000256" key="11">
    <source>
        <dbReference type="ARBA" id="ARBA00023204"/>
    </source>
</evidence>
<dbReference type="GO" id="GO:0017125">
    <property type="term" value="F:deoxycytidyl transferase activity"/>
    <property type="evidence" value="ECO:0007669"/>
    <property type="project" value="TreeGrafter"/>
</dbReference>
<evidence type="ECO:0000259" key="17">
    <source>
        <dbReference type="PROSITE" id="PS50173"/>
    </source>
</evidence>
<dbReference type="GO" id="GO:0006281">
    <property type="term" value="P:DNA repair"/>
    <property type="evidence" value="ECO:0007669"/>
    <property type="project" value="UniProtKB-KW"/>
</dbReference>
<evidence type="ECO:0000256" key="7">
    <source>
        <dbReference type="ARBA" id="ARBA00022723"/>
    </source>
</evidence>
<dbReference type="SUPFAM" id="SSF100879">
    <property type="entry name" value="Lesion bypass DNA polymerase (Y-family), little finger domain"/>
    <property type="match status" value="1"/>
</dbReference>
<evidence type="ECO:0000256" key="14">
    <source>
        <dbReference type="PIRSR" id="PIRSR036573-2"/>
    </source>
</evidence>
<dbReference type="InterPro" id="IPR053848">
    <property type="entry name" value="IMS_HHH_1"/>
</dbReference>
<dbReference type="PROSITE" id="PS50173">
    <property type="entry name" value="UMUC"/>
    <property type="match status" value="1"/>
</dbReference>
<feature type="domain" description="UmuC" evidence="17">
    <location>
        <begin position="353"/>
        <end position="593"/>
    </location>
</feature>
<dbReference type="Pfam" id="PF11799">
    <property type="entry name" value="IMS_C"/>
    <property type="match status" value="1"/>
</dbReference>
<keyword evidence="8 13" id="KW-0227">DNA damage</keyword>
<keyword evidence="5 13" id="KW-0808">Transferase</keyword>
<dbReference type="SUPFAM" id="SSF52113">
    <property type="entry name" value="BRCT domain"/>
    <property type="match status" value="1"/>
</dbReference>
<evidence type="ECO:0000256" key="4">
    <source>
        <dbReference type="ARBA" id="ARBA00022634"/>
    </source>
</evidence>
<evidence type="ECO:0000256" key="13">
    <source>
        <dbReference type="PIRNR" id="PIRNR036573"/>
    </source>
</evidence>
<dbReference type="PANTHER" id="PTHR45990:SF1">
    <property type="entry name" value="DNA REPAIR PROTEIN REV1"/>
    <property type="match status" value="1"/>
</dbReference>
<dbReference type="Gene3D" id="1.20.58.1280">
    <property type="entry name" value="DNA repair protein Rev1, C-terminal domain"/>
    <property type="match status" value="1"/>
</dbReference>
<feature type="domain" description="BRCT" evidence="16">
    <location>
        <begin position="45"/>
        <end position="134"/>
    </location>
</feature>
<evidence type="ECO:0000313" key="18">
    <source>
        <dbReference type="EMBL" id="RZF44122.1"/>
    </source>
</evidence>
<keyword evidence="7 14" id="KW-0479">Metal-binding</keyword>
<dbReference type="Proteomes" id="UP000291343">
    <property type="component" value="Unassembled WGS sequence"/>
</dbReference>
<dbReference type="CDD" id="cd01701">
    <property type="entry name" value="PolY_Rev1"/>
    <property type="match status" value="1"/>
</dbReference>
<dbReference type="SUPFAM" id="SSF56672">
    <property type="entry name" value="DNA/RNA polymerases"/>
    <property type="match status" value="1"/>
</dbReference>
<evidence type="ECO:0000256" key="6">
    <source>
        <dbReference type="ARBA" id="ARBA00022695"/>
    </source>
</evidence>
<dbReference type="PIRSF" id="PIRSF036573">
    <property type="entry name" value="REV1"/>
    <property type="match status" value="1"/>
</dbReference>
<dbReference type="InterPro" id="IPR038401">
    <property type="entry name" value="Rev1_C_sf"/>
</dbReference>
<dbReference type="FunCoup" id="A0A482XEL4">
    <property type="interactions" value="1192"/>
</dbReference>
<evidence type="ECO:0000313" key="19">
    <source>
        <dbReference type="Proteomes" id="UP000291343"/>
    </source>
</evidence>
<comment type="similarity">
    <text evidence="2 13">Belongs to the DNA polymerase type-Y family.</text>
</comment>
<feature type="binding site" evidence="14">
    <location>
        <position position="511"/>
    </location>
    <ligand>
        <name>Mg(2+)</name>
        <dbReference type="ChEBI" id="CHEBI:18420"/>
        <label>1</label>
    </ligand>
</feature>
<feature type="compositionally biased region" description="Low complexity" evidence="15">
    <location>
        <begin position="790"/>
        <end position="799"/>
    </location>
</feature>
<dbReference type="GO" id="GO:0042276">
    <property type="term" value="P:error-prone translesion synthesis"/>
    <property type="evidence" value="ECO:0007669"/>
    <property type="project" value="InterPro"/>
</dbReference>
<dbReference type="InterPro" id="IPR036775">
    <property type="entry name" value="DNA_pol_Y-fam_lit_finger_sf"/>
</dbReference>